<feature type="non-terminal residue" evidence="1">
    <location>
        <position position="432"/>
    </location>
</feature>
<dbReference type="AlphaFoldDB" id="A0A1Y1V0R6"/>
<sequence>MEFSEILHLQEIALLGEQDDIRLRFIEIVTDIHDIVNILNKISTKGYYKVLNYKIIIENGCSFEFNQNSITKRKEKELKAIINELNGIEEACSRFIKSTYLTNSVTRLIHGRQFYFIYEFIRNNFNIDEMDKNVDKNVLINILKYVTYAKLLNENNTGIYSHECSVENIEIDTIYCCLCLTGHFPIAQTILNCNEETSENEIISFVYRSIKCETNTLFIIMKPDKLKLKNKNLLIELIRGFLGIKHQKKLNSCLLFIYNKNNIAEEVIVEIRKLSNNKIYNLKKNEILFKKFPKVEIYSSDLSGLGKSTKIKRDFDYELGKEKYKYVYFPIGGDIKKSEIIKRLLKLTKKDRVIGLHLDLHYSKQIDLIKEFLFSFLILKYYSQNENIFYYGNEIRIKVELPNGYINYMNLFPILDFFENLNIKKNQLQPFI</sequence>
<comment type="caution">
    <text evidence="1">The sequence shown here is derived from an EMBL/GenBank/DDBJ whole genome shotgun (WGS) entry which is preliminary data.</text>
</comment>
<protein>
    <submittedName>
        <fullName evidence="1">Uncharacterized protein</fullName>
    </submittedName>
</protein>
<reference evidence="1 2" key="1">
    <citation type="submission" date="2016-08" db="EMBL/GenBank/DDBJ databases">
        <title>Genomes of anaerobic fungi encode conserved fungal cellulosomes for biomass hydrolysis.</title>
        <authorList>
            <consortium name="DOE Joint Genome Institute"/>
            <person name="Haitjema C.H."/>
            <person name="Gilmore S.P."/>
            <person name="Henske J.K."/>
            <person name="Solomon K.V."/>
            <person name="De Groot R."/>
            <person name="Kuo A."/>
            <person name="Mondo S.J."/>
            <person name="Salamov A.A."/>
            <person name="Labutti K."/>
            <person name="Zhao Z."/>
            <person name="Chiniquy J."/>
            <person name="Barry K."/>
            <person name="Brewer H.M."/>
            <person name="Purvine S.O."/>
            <person name="Wright A.T."/>
            <person name="Boxma B."/>
            <person name="Van Alen T."/>
            <person name="Hackstein J.H."/>
            <person name="Baker S.E."/>
            <person name="Grigoriev I.V."/>
            <person name="O'Malley M.A."/>
        </authorList>
    </citation>
    <scope>NUCLEOTIDE SEQUENCE [LARGE SCALE GENOMIC DNA]</scope>
    <source>
        <strain evidence="2">finn</strain>
    </source>
</reference>
<proteinExistence type="predicted"/>
<evidence type="ECO:0000313" key="2">
    <source>
        <dbReference type="Proteomes" id="UP000193719"/>
    </source>
</evidence>
<dbReference type="EMBL" id="MCFH01000052">
    <property type="protein sequence ID" value="ORX43504.1"/>
    <property type="molecule type" value="Genomic_DNA"/>
</dbReference>
<accession>A0A1Y1V0R6</accession>
<name>A0A1Y1V0R6_9FUNG</name>
<keyword evidence="2" id="KW-1185">Reference proteome</keyword>
<evidence type="ECO:0000313" key="1">
    <source>
        <dbReference type="EMBL" id="ORX43504.1"/>
    </source>
</evidence>
<reference evidence="1 2" key="2">
    <citation type="submission" date="2016-08" db="EMBL/GenBank/DDBJ databases">
        <title>Pervasive Adenine N6-methylation of Active Genes in Fungi.</title>
        <authorList>
            <consortium name="DOE Joint Genome Institute"/>
            <person name="Mondo S.J."/>
            <person name="Dannebaum R.O."/>
            <person name="Kuo R.C."/>
            <person name="Labutti K."/>
            <person name="Haridas S."/>
            <person name="Kuo A."/>
            <person name="Salamov A."/>
            <person name="Ahrendt S.R."/>
            <person name="Lipzen A."/>
            <person name="Sullivan W."/>
            <person name="Andreopoulos W.B."/>
            <person name="Clum A."/>
            <person name="Lindquist E."/>
            <person name="Daum C."/>
            <person name="Ramamoorthy G.K."/>
            <person name="Gryganskyi A."/>
            <person name="Culley D."/>
            <person name="Magnuson J.K."/>
            <person name="James T.Y."/>
            <person name="O'Malley M.A."/>
            <person name="Stajich J.E."/>
            <person name="Spatafora J.W."/>
            <person name="Visel A."/>
            <person name="Grigoriev I.V."/>
        </authorList>
    </citation>
    <scope>NUCLEOTIDE SEQUENCE [LARGE SCALE GENOMIC DNA]</scope>
    <source>
        <strain evidence="2">finn</strain>
    </source>
</reference>
<organism evidence="1 2">
    <name type="scientific">Piromyces finnis</name>
    <dbReference type="NCBI Taxonomy" id="1754191"/>
    <lineage>
        <taxon>Eukaryota</taxon>
        <taxon>Fungi</taxon>
        <taxon>Fungi incertae sedis</taxon>
        <taxon>Chytridiomycota</taxon>
        <taxon>Chytridiomycota incertae sedis</taxon>
        <taxon>Neocallimastigomycetes</taxon>
        <taxon>Neocallimastigales</taxon>
        <taxon>Neocallimastigaceae</taxon>
        <taxon>Piromyces</taxon>
    </lineage>
</organism>
<gene>
    <name evidence="1" type="ORF">BCR36DRAFT_303669</name>
</gene>
<dbReference type="Proteomes" id="UP000193719">
    <property type="component" value="Unassembled WGS sequence"/>
</dbReference>